<dbReference type="Gene3D" id="3.40.50.11290">
    <property type="match status" value="1"/>
</dbReference>
<dbReference type="RefSeq" id="WP_261973181.1">
    <property type="nucleotide sequence ID" value="NZ_CP103460.1"/>
</dbReference>
<feature type="domain" description="Circularly permuted ATP-grasp type 2" evidence="2">
    <location>
        <begin position="89"/>
        <end position="465"/>
    </location>
</feature>
<evidence type="ECO:0000259" key="1">
    <source>
        <dbReference type="Pfam" id="PF04168"/>
    </source>
</evidence>
<dbReference type="InterPro" id="IPR025841">
    <property type="entry name" value="CP_ATPgrasp_2"/>
</dbReference>
<gene>
    <name evidence="3" type="ORF">QWY81_08365</name>
</gene>
<evidence type="ECO:0000259" key="2">
    <source>
        <dbReference type="Pfam" id="PF14403"/>
    </source>
</evidence>
<reference evidence="3 4" key="1">
    <citation type="journal article" date="2014" name="Int. J. Syst. Evol. Microbiol.">
        <title>Complete genome sequence of Corynebacterium casei LMG S-19264T (=DSM 44701T), isolated from a smear-ripened cheese.</title>
        <authorList>
            <consortium name="US DOE Joint Genome Institute (JGI-PGF)"/>
            <person name="Walter F."/>
            <person name="Albersmeier A."/>
            <person name="Kalinowski J."/>
            <person name="Ruckert C."/>
        </authorList>
    </citation>
    <scope>NUCLEOTIDE SEQUENCE [LARGE SCALE GENOMIC DNA]</scope>
    <source>
        <strain evidence="3 4">CECT 8670</strain>
    </source>
</reference>
<comment type="caution">
    <text evidence="3">The sequence shown here is derived from an EMBL/GenBank/DDBJ whole genome shotgun (WGS) entry which is preliminary data.</text>
</comment>
<dbReference type="SUPFAM" id="SSF56059">
    <property type="entry name" value="Glutathione synthetase ATP-binding domain-like"/>
    <property type="match status" value="1"/>
</dbReference>
<dbReference type="PANTHER" id="PTHR34595:SF2">
    <property type="entry name" value="BLR2978 PROTEIN"/>
    <property type="match status" value="1"/>
</dbReference>
<dbReference type="Proteomes" id="UP001228636">
    <property type="component" value="Unassembled WGS sequence"/>
</dbReference>
<dbReference type="InterPro" id="IPR051680">
    <property type="entry name" value="ATP-dep_Glu-Cys_Ligase-2"/>
</dbReference>
<dbReference type="InterPro" id="IPR007296">
    <property type="entry name" value="DUF403"/>
</dbReference>
<accession>A0AAJ1QWG8</accession>
<dbReference type="Pfam" id="PF04168">
    <property type="entry name" value="Alpha-E"/>
    <property type="match status" value="1"/>
</dbReference>
<dbReference type="Gene3D" id="3.30.1490.270">
    <property type="match status" value="1"/>
</dbReference>
<dbReference type="EMBL" id="JAUFQH010000006">
    <property type="protein sequence ID" value="MDN3619461.1"/>
    <property type="molecule type" value="Genomic_DNA"/>
</dbReference>
<proteinExistence type="predicted"/>
<dbReference type="Pfam" id="PF14403">
    <property type="entry name" value="CP_ATPgrasp_2"/>
    <property type="match status" value="1"/>
</dbReference>
<dbReference type="AlphaFoldDB" id="A0AAJ1QWG8"/>
<evidence type="ECO:0000313" key="3">
    <source>
        <dbReference type="EMBL" id="MDN3619461.1"/>
    </source>
</evidence>
<sequence>MTIEENQIEKTILHDYFLNKSKYDELLISKMEDTSDWKVLLDNLQKIGPKKLASKQVDIDWLLAENGVTYNVYNDPKGLNRPWNLNVVPFIIHQKEWSEIEKGIQQRSEILNLILKDLYGKRELLKNGIIPPEVIYAHRGFLRSCDQIEYKTAKQLLVHAVDLARGPDGRMWVVNDRTQAPSGMGYALENRFSTTKIIPEIYKHVNVRQPSTFFNDFNKLLLSVAPSNTENPMVVILTPGPHNETYFEHSYLSSFLGHPLVKGNDLVVRHGKVWLKSLKGLKQVDVILRRVDDSFMDPLELREDSYLGVAGLLEVVRLQNVAIVNPIGSGVLENPALIPFMENICKFFLKEKLILPQIASWWCGQEKERKHVLEDLPSYVVKRIDRSHREHIYFCEFLSKEELKELKEEILENPNRFVAQEKISFSTAPNFVDDKLEPRKIVCRTFSIAKQDSYSVMPGGLVRVATEREELFVSNQRGGTSKDFWIVSDKKQNYLQNYSWNKSVSNQAESINDVPSNTAENLYWSGRYLGRTLFTARYLRMVLNQMTHVQYNDERKSESESLKILFQSITNITSTFPGFTGENEEEALKNPLKELKSLTLDNQRIGGFAQSMQSFNNSYYSLRNLWSKDMWRVFDGIQKQLTKLKEEKVYTISTLSKFFDKIITRLIAFMALSEESILVRQGLLLYFIGLQIEQASMTIEKFRSLIIVNYNEELEYEVLESLLNSHESLNIYRYSYKSYLSIENVLKLLLLDKEYSRSLMYQVKRIKKDIDKLPNTNTSVEMTICQKNINTVIQKIESLSLEEILEIDEASNMRKKLDNLLSDLSDLLHLTSLSVSDTYFNHSQQQKQLVDRKISN</sequence>
<protein>
    <submittedName>
        <fullName evidence="3">Circularly permuted type 2 ATP-grasp protein</fullName>
    </submittedName>
</protein>
<organism evidence="3 4">
    <name type="scientific">Polaribacter sejongensis</name>
    <dbReference type="NCBI Taxonomy" id="985043"/>
    <lineage>
        <taxon>Bacteria</taxon>
        <taxon>Pseudomonadati</taxon>
        <taxon>Bacteroidota</taxon>
        <taxon>Flavobacteriia</taxon>
        <taxon>Flavobacteriales</taxon>
        <taxon>Flavobacteriaceae</taxon>
    </lineage>
</organism>
<evidence type="ECO:0000313" key="4">
    <source>
        <dbReference type="Proteomes" id="UP001228636"/>
    </source>
</evidence>
<feature type="domain" description="DUF403" evidence="1">
    <location>
        <begin position="515"/>
        <end position="840"/>
    </location>
</feature>
<name>A0AAJ1QWG8_9FLAO</name>
<dbReference type="PANTHER" id="PTHR34595">
    <property type="entry name" value="BLR5612 PROTEIN"/>
    <property type="match status" value="1"/>
</dbReference>